<dbReference type="EMBL" id="BGPR01030206">
    <property type="protein sequence ID" value="GBO02592.1"/>
    <property type="molecule type" value="Genomic_DNA"/>
</dbReference>
<proteinExistence type="predicted"/>
<sequence>MNTRKTRRLKTMKRSKGTIVSRKTFLARYLEALINNTEKKNHQLDERKSLEEKRTVIDENCLVEIKNSKRSIIQIRTTTNQIEESSQWTNGNEAKLSACAVDR</sequence>
<organism evidence="2 3">
    <name type="scientific">Araneus ventricosus</name>
    <name type="common">Orbweaver spider</name>
    <name type="synonym">Epeira ventricosa</name>
    <dbReference type="NCBI Taxonomy" id="182803"/>
    <lineage>
        <taxon>Eukaryota</taxon>
        <taxon>Metazoa</taxon>
        <taxon>Ecdysozoa</taxon>
        <taxon>Arthropoda</taxon>
        <taxon>Chelicerata</taxon>
        <taxon>Arachnida</taxon>
        <taxon>Araneae</taxon>
        <taxon>Araneomorphae</taxon>
        <taxon>Entelegynae</taxon>
        <taxon>Araneoidea</taxon>
        <taxon>Araneidae</taxon>
        <taxon>Araneus</taxon>
    </lineage>
</organism>
<name>A0A4Y2TQQ8_ARAVE</name>
<gene>
    <name evidence="2" type="ORF">AVEN_194191_1</name>
</gene>
<accession>A0A4Y2TQQ8</accession>
<evidence type="ECO:0000313" key="3">
    <source>
        <dbReference type="Proteomes" id="UP000499080"/>
    </source>
</evidence>
<dbReference type="Proteomes" id="UP000499080">
    <property type="component" value="Unassembled WGS sequence"/>
</dbReference>
<protein>
    <submittedName>
        <fullName evidence="2">Uncharacterized protein</fullName>
    </submittedName>
</protein>
<feature type="coiled-coil region" evidence="1">
    <location>
        <begin position="27"/>
        <end position="54"/>
    </location>
</feature>
<evidence type="ECO:0000256" key="1">
    <source>
        <dbReference type="SAM" id="Coils"/>
    </source>
</evidence>
<keyword evidence="3" id="KW-1185">Reference proteome</keyword>
<keyword evidence="1" id="KW-0175">Coiled coil</keyword>
<dbReference type="AlphaFoldDB" id="A0A4Y2TQQ8"/>
<reference evidence="2 3" key="1">
    <citation type="journal article" date="2019" name="Sci. Rep.">
        <title>Orb-weaving spider Araneus ventricosus genome elucidates the spidroin gene catalogue.</title>
        <authorList>
            <person name="Kono N."/>
            <person name="Nakamura H."/>
            <person name="Ohtoshi R."/>
            <person name="Moran D.A.P."/>
            <person name="Shinohara A."/>
            <person name="Yoshida Y."/>
            <person name="Fujiwara M."/>
            <person name="Mori M."/>
            <person name="Tomita M."/>
            <person name="Arakawa K."/>
        </authorList>
    </citation>
    <scope>NUCLEOTIDE SEQUENCE [LARGE SCALE GENOMIC DNA]</scope>
</reference>
<comment type="caution">
    <text evidence="2">The sequence shown here is derived from an EMBL/GenBank/DDBJ whole genome shotgun (WGS) entry which is preliminary data.</text>
</comment>
<evidence type="ECO:0000313" key="2">
    <source>
        <dbReference type="EMBL" id="GBO02592.1"/>
    </source>
</evidence>